<dbReference type="Pfam" id="PF04135">
    <property type="entry name" value="Nop10p"/>
    <property type="match status" value="1"/>
</dbReference>
<keyword evidence="4" id="KW-0687">Ribonucleoprotein</keyword>
<reference evidence="7" key="1">
    <citation type="submission" date="2020-11" db="EMBL/GenBank/DDBJ databases">
        <authorList>
            <person name="Tran Van P."/>
        </authorList>
    </citation>
    <scope>NUCLEOTIDE SEQUENCE</scope>
</reference>
<dbReference type="PANTHER" id="PTHR13305">
    <property type="entry name" value="RIBOSOME BIOGENESIS PROTEIN NOP10"/>
    <property type="match status" value="1"/>
</dbReference>
<dbReference type="SUPFAM" id="SSF144210">
    <property type="entry name" value="Nop10-like SnoRNP"/>
    <property type="match status" value="1"/>
</dbReference>
<dbReference type="AlphaFoldDB" id="A0A7R9FHG8"/>
<keyword evidence="2" id="KW-0690">Ribosome biogenesis</keyword>
<feature type="compositionally biased region" description="Low complexity" evidence="6">
    <location>
        <begin position="166"/>
        <end position="178"/>
    </location>
</feature>
<feature type="region of interest" description="Disordered" evidence="6">
    <location>
        <begin position="220"/>
        <end position="250"/>
    </location>
</feature>
<evidence type="ECO:0000256" key="4">
    <source>
        <dbReference type="ARBA" id="ARBA00023274"/>
    </source>
</evidence>
<dbReference type="GO" id="GO:0070034">
    <property type="term" value="F:telomerase RNA binding"/>
    <property type="evidence" value="ECO:0007669"/>
    <property type="project" value="TreeGrafter"/>
</dbReference>
<dbReference type="EMBL" id="OE000363">
    <property type="protein sequence ID" value="CAD7453586.1"/>
    <property type="molecule type" value="Genomic_DNA"/>
</dbReference>
<dbReference type="GO" id="GO:0031120">
    <property type="term" value="P:snRNA pseudouridine synthesis"/>
    <property type="evidence" value="ECO:0007669"/>
    <property type="project" value="TreeGrafter"/>
</dbReference>
<evidence type="ECO:0000256" key="5">
    <source>
        <dbReference type="ARBA" id="ARBA00030185"/>
    </source>
</evidence>
<dbReference type="InterPro" id="IPR007264">
    <property type="entry name" value="H/ACA_rnp_Nop10"/>
</dbReference>
<protein>
    <recommendedName>
        <fullName evidence="5">Nucleolar protein 10</fullName>
    </recommendedName>
</protein>
<dbReference type="GO" id="GO:0030515">
    <property type="term" value="F:snoRNA binding"/>
    <property type="evidence" value="ECO:0007669"/>
    <property type="project" value="InterPro"/>
</dbReference>
<dbReference type="Gene3D" id="2.20.28.40">
    <property type="entry name" value="H/ACA ribonucleoprotein complex, subunit Nop10"/>
    <property type="match status" value="1"/>
</dbReference>
<feature type="compositionally biased region" description="Basic and acidic residues" evidence="6">
    <location>
        <begin position="220"/>
        <end position="230"/>
    </location>
</feature>
<comment type="similarity">
    <text evidence="1">Belongs to the NOP10 family.</text>
</comment>
<dbReference type="PANTHER" id="PTHR13305:SF0">
    <property type="entry name" value="H_ACA RIBONUCLEOPROTEIN COMPLEX SUBUNIT 3"/>
    <property type="match status" value="1"/>
</dbReference>
<dbReference type="GO" id="GO:0031429">
    <property type="term" value="C:box H/ACA snoRNP complex"/>
    <property type="evidence" value="ECO:0007669"/>
    <property type="project" value="TreeGrafter"/>
</dbReference>
<feature type="compositionally biased region" description="Polar residues" evidence="6">
    <location>
        <begin position="36"/>
        <end position="45"/>
    </location>
</feature>
<accession>A0A7R9FHG8</accession>
<proteinExistence type="inferred from homology"/>
<gene>
    <name evidence="7" type="ORF">TTEB3V08_LOCUS1716</name>
</gene>
<feature type="region of interest" description="Disordered" evidence="6">
    <location>
        <begin position="148"/>
        <end position="185"/>
    </location>
</feature>
<keyword evidence="3" id="KW-0698">rRNA processing</keyword>
<evidence type="ECO:0000256" key="3">
    <source>
        <dbReference type="ARBA" id="ARBA00022552"/>
    </source>
</evidence>
<evidence type="ECO:0000256" key="1">
    <source>
        <dbReference type="ARBA" id="ARBA00009462"/>
    </source>
</evidence>
<name>A0A7R9FHG8_9NEOP</name>
<evidence type="ECO:0000256" key="2">
    <source>
        <dbReference type="ARBA" id="ARBA00022517"/>
    </source>
</evidence>
<organism evidence="7">
    <name type="scientific">Timema tahoe</name>
    <dbReference type="NCBI Taxonomy" id="61484"/>
    <lineage>
        <taxon>Eukaryota</taxon>
        <taxon>Metazoa</taxon>
        <taxon>Ecdysozoa</taxon>
        <taxon>Arthropoda</taxon>
        <taxon>Hexapoda</taxon>
        <taxon>Insecta</taxon>
        <taxon>Pterygota</taxon>
        <taxon>Neoptera</taxon>
        <taxon>Polyneoptera</taxon>
        <taxon>Phasmatodea</taxon>
        <taxon>Timematodea</taxon>
        <taxon>Timematoidea</taxon>
        <taxon>Timematidae</taxon>
        <taxon>Timema</taxon>
    </lineage>
</organism>
<sequence length="340" mass="38140">MEKPSAEPHSTSGTIYPLTLPVMMIVTGPTERHAQSDSQRCQAHTHTPGLSAPQSVEHMEFACQKRTPLREREREQPRTAWLASTRSFCIRNTTSITKPSEVSCELSVSTTEAKTECFATKVLISIPAHREVYDHGNWLKPRMILTMNDTQEDGGNEEAARKRPTESMTMPSSTPTSSKQRSIQEGGSDSLWITFSTPPLPLKSVLDTIDWIANERKGLKSQSEVRKVDPDGQPTKSAHPARFSPEDKYSRQRITIKKRFNLLLTQQPAPHGLGVSHHCLAAGTEPLQDAIVRRGGYKLVGIVELLSLWGKKKVLELKEKAKDRAHWQSKFNDKRTDDNL</sequence>
<dbReference type="GO" id="GO:1904874">
    <property type="term" value="P:positive regulation of telomerase RNA localization to Cajal body"/>
    <property type="evidence" value="ECO:0007669"/>
    <property type="project" value="TreeGrafter"/>
</dbReference>
<dbReference type="GO" id="GO:0031118">
    <property type="term" value="P:rRNA pseudouridine synthesis"/>
    <property type="evidence" value="ECO:0007669"/>
    <property type="project" value="TreeGrafter"/>
</dbReference>
<evidence type="ECO:0000256" key="6">
    <source>
        <dbReference type="SAM" id="MobiDB-lite"/>
    </source>
</evidence>
<evidence type="ECO:0000313" key="7">
    <source>
        <dbReference type="EMBL" id="CAD7453586.1"/>
    </source>
</evidence>
<feature type="region of interest" description="Disordered" evidence="6">
    <location>
        <begin position="30"/>
        <end position="51"/>
    </location>
</feature>
<dbReference type="InterPro" id="IPR036756">
    <property type="entry name" value="H/ACA_rnp_Nop10_sf"/>
</dbReference>